<protein>
    <submittedName>
        <fullName evidence="1">Uncharacterized protein</fullName>
    </submittedName>
</protein>
<accession>A0A015UMU3</accession>
<gene>
    <name evidence="1" type="ORF">M124_0985</name>
</gene>
<evidence type="ECO:0000313" key="1">
    <source>
        <dbReference type="EMBL" id="EXY75163.1"/>
    </source>
</evidence>
<dbReference type="Proteomes" id="UP000020529">
    <property type="component" value="Unassembled WGS sequence"/>
</dbReference>
<reference evidence="1 2" key="1">
    <citation type="submission" date="2014-02" db="EMBL/GenBank/DDBJ databases">
        <authorList>
            <person name="Sears C."/>
            <person name="Carroll K."/>
            <person name="Sack B.R."/>
            <person name="Qadri F."/>
            <person name="Myers L.L."/>
            <person name="Chung G.-T."/>
            <person name="Escheverria P."/>
            <person name="Fraser C.M."/>
            <person name="Sadzewicz L."/>
            <person name="Shefchek K.A."/>
            <person name="Tallon L."/>
            <person name="Das S.P."/>
            <person name="Daugherty S."/>
            <person name="Mongodin E.F."/>
        </authorList>
    </citation>
    <scope>NUCLEOTIDE SEQUENCE [LARGE SCALE GENOMIC DNA]</scope>
    <source>
        <strain evidence="2">3988T(B)14</strain>
    </source>
</reference>
<dbReference type="EMBL" id="JGCY01000246">
    <property type="protein sequence ID" value="EXY75163.1"/>
    <property type="molecule type" value="Genomic_DNA"/>
</dbReference>
<organism evidence="1 2">
    <name type="scientific">Bacteroides fragilis str. 3988T(B)14</name>
    <dbReference type="NCBI Taxonomy" id="1339315"/>
    <lineage>
        <taxon>Bacteria</taxon>
        <taxon>Pseudomonadati</taxon>
        <taxon>Bacteroidota</taxon>
        <taxon>Bacteroidia</taxon>
        <taxon>Bacteroidales</taxon>
        <taxon>Bacteroidaceae</taxon>
        <taxon>Bacteroides</taxon>
    </lineage>
</organism>
<sequence>MTFKEFMQENGYELQTTFWEDFSIADRFGLAAVLDTFNRAFREWKGDYKFLTELTLVLNHKIWQYYENRPDMAVLYNTLWEQADQYAKENLKGNELSYYWEVTD</sequence>
<proteinExistence type="predicted"/>
<comment type="caution">
    <text evidence="1">The sequence shown here is derived from an EMBL/GenBank/DDBJ whole genome shotgun (WGS) entry which is preliminary data.</text>
</comment>
<dbReference type="RefSeq" id="WP_007571936.1">
    <property type="nucleotide sequence ID" value="NZ_JGCY01000246.1"/>
</dbReference>
<name>A0A015UMU3_BACFG</name>
<dbReference type="AlphaFoldDB" id="A0A015UMU3"/>
<evidence type="ECO:0000313" key="2">
    <source>
        <dbReference type="Proteomes" id="UP000020529"/>
    </source>
</evidence>
<dbReference type="PATRIC" id="fig|1339315.3.peg.1780"/>